<keyword evidence="1" id="KW-1133">Transmembrane helix</keyword>
<sequence>MDDYDTGLQKKLDEVMPWIGLYIAAASAICTLAIVADTFKGFRSSKLWFPCKYFSLNATCLTLLGVAMKLPMDLNTVLLYESDGLARISSLFFMSTAMAYFMPSLGSMEDKEILMNVVALGILVITIVVNVWIQVFQLQSFLSGAKFGNSDVVPTILMLIVLATIVSSAITLPTSKRSLESKYQEMHKVATGEEGMAKRGQGFKIDKRMIDGMKKYWVMAVTSNPQFVMARSVFCTTSSVICLVSALFLLYVFIVMFIDMGKVTLGASYSVYGHYTTWILIVQTIGVVVGTIGPLCRWFTAVRFKSLTTCHKISIREELKIEAHWTQSLVNWRDSFSDLQLQNNKCRKYLHDAKWFSLTFLIRVQIVMVLVSKLLVLIPALLVALFLLCFKKLKMQCLSEITTSNIDMESKSGSDAELNLSRFVLLLDGESELPKRTLKYIFRQADKVIELGEKQQPQNLIHLLNIFSNFKGVREFDSSQVPSLHSQEPPIAGLYH</sequence>
<dbReference type="PANTHER" id="PTHR35307">
    <property type="entry name" value="PROTEIN, PUTATIVE-RELATED"/>
    <property type="match status" value="1"/>
</dbReference>
<feature type="transmembrane region" description="Helical" evidence="1">
    <location>
        <begin position="278"/>
        <end position="299"/>
    </location>
</feature>
<feature type="transmembrane region" description="Helical" evidence="1">
    <location>
        <begin position="153"/>
        <end position="172"/>
    </location>
</feature>
<organism evidence="2">
    <name type="scientific">Sesamum angustifolium</name>
    <dbReference type="NCBI Taxonomy" id="2727405"/>
    <lineage>
        <taxon>Eukaryota</taxon>
        <taxon>Viridiplantae</taxon>
        <taxon>Streptophyta</taxon>
        <taxon>Embryophyta</taxon>
        <taxon>Tracheophyta</taxon>
        <taxon>Spermatophyta</taxon>
        <taxon>Magnoliopsida</taxon>
        <taxon>eudicotyledons</taxon>
        <taxon>Gunneridae</taxon>
        <taxon>Pentapetalae</taxon>
        <taxon>asterids</taxon>
        <taxon>lamiids</taxon>
        <taxon>Lamiales</taxon>
        <taxon>Pedaliaceae</taxon>
        <taxon>Sesamum</taxon>
    </lineage>
</organism>
<protein>
    <submittedName>
        <fullName evidence="2">Uncharacterized protein</fullName>
    </submittedName>
</protein>
<dbReference type="AlphaFoldDB" id="A0AAW2MJI9"/>
<keyword evidence="1" id="KW-0812">Transmembrane</keyword>
<reference evidence="2" key="1">
    <citation type="submission" date="2020-06" db="EMBL/GenBank/DDBJ databases">
        <authorList>
            <person name="Li T."/>
            <person name="Hu X."/>
            <person name="Zhang T."/>
            <person name="Song X."/>
            <person name="Zhang H."/>
            <person name="Dai N."/>
            <person name="Sheng W."/>
            <person name="Hou X."/>
            <person name="Wei L."/>
        </authorList>
    </citation>
    <scope>NUCLEOTIDE SEQUENCE</scope>
    <source>
        <strain evidence="2">G01</strain>
        <tissue evidence="2">Leaf</tissue>
    </source>
</reference>
<feature type="transmembrane region" description="Helical" evidence="1">
    <location>
        <begin position="51"/>
        <end position="72"/>
    </location>
</feature>
<feature type="transmembrane region" description="Helical" evidence="1">
    <location>
        <begin position="113"/>
        <end position="133"/>
    </location>
</feature>
<dbReference type="PANTHER" id="PTHR35307:SF3">
    <property type="entry name" value="DUF4220 DOMAIN-CONTAINING PROTEIN"/>
    <property type="match status" value="1"/>
</dbReference>
<feature type="transmembrane region" description="Helical" evidence="1">
    <location>
        <begin position="84"/>
        <end position="101"/>
    </location>
</feature>
<keyword evidence="1" id="KW-0472">Membrane</keyword>
<feature type="transmembrane region" description="Helical" evidence="1">
    <location>
        <begin position="233"/>
        <end position="258"/>
    </location>
</feature>
<feature type="transmembrane region" description="Helical" evidence="1">
    <location>
        <begin position="355"/>
        <end position="388"/>
    </location>
</feature>
<evidence type="ECO:0000313" key="2">
    <source>
        <dbReference type="EMBL" id="KAL0331682.1"/>
    </source>
</evidence>
<proteinExistence type="predicted"/>
<name>A0AAW2MJI9_9LAMI</name>
<comment type="caution">
    <text evidence="2">The sequence shown here is derived from an EMBL/GenBank/DDBJ whole genome shotgun (WGS) entry which is preliminary data.</text>
</comment>
<accession>A0AAW2MJI9</accession>
<evidence type="ECO:0000256" key="1">
    <source>
        <dbReference type="SAM" id="Phobius"/>
    </source>
</evidence>
<reference evidence="2" key="2">
    <citation type="journal article" date="2024" name="Plant">
        <title>Genomic evolution and insights into agronomic trait innovations of Sesamum species.</title>
        <authorList>
            <person name="Miao H."/>
            <person name="Wang L."/>
            <person name="Qu L."/>
            <person name="Liu H."/>
            <person name="Sun Y."/>
            <person name="Le M."/>
            <person name="Wang Q."/>
            <person name="Wei S."/>
            <person name="Zheng Y."/>
            <person name="Lin W."/>
            <person name="Duan Y."/>
            <person name="Cao H."/>
            <person name="Xiong S."/>
            <person name="Wang X."/>
            <person name="Wei L."/>
            <person name="Li C."/>
            <person name="Ma Q."/>
            <person name="Ju M."/>
            <person name="Zhao R."/>
            <person name="Li G."/>
            <person name="Mu C."/>
            <person name="Tian Q."/>
            <person name="Mei H."/>
            <person name="Zhang T."/>
            <person name="Gao T."/>
            <person name="Zhang H."/>
        </authorList>
    </citation>
    <scope>NUCLEOTIDE SEQUENCE</scope>
    <source>
        <strain evidence="2">G01</strain>
    </source>
</reference>
<gene>
    <name evidence="2" type="ORF">Sangu_1713700</name>
</gene>
<feature type="transmembrane region" description="Helical" evidence="1">
    <location>
        <begin position="20"/>
        <end position="39"/>
    </location>
</feature>
<dbReference type="EMBL" id="JACGWK010000010">
    <property type="protein sequence ID" value="KAL0331682.1"/>
    <property type="molecule type" value="Genomic_DNA"/>
</dbReference>